<evidence type="ECO:0000313" key="1">
    <source>
        <dbReference type="EMBL" id="QMV86448.1"/>
    </source>
</evidence>
<dbReference type="PANTHER" id="PTHR47505">
    <property type="entry name" value="DNA UTILIZATION PROTEIN YHGH"/>
    <property type="match status" value="1"/>
</dbReference>
<organism evidence="1 2">
    <name type="scientific">Corynebacterium hindlerae</name>
    <dbReference type="NCBI Taxonomy" id="699041"/>
    <lineage>
        <taxon>Bacteria</taxon>
        <taxon>Bacillati</taxon>
        <taxon>Actinomycetota</taxon>
        <taxon>Actinomycetes</taxon>
        <taxon>Mycobacteriales</taxon>
        <taxon>Corynebacteriaceae</taxon>
        <taxon>Corynebacterium</taxon>
    </lineage>
</organism>
<accession>A0A7G5FIK7</accession>
<protein>
    <submittedName>
        <fullName evidence="1">ComF family protein</fullName>
    </submittedName>
</protein>
<name>A0A7G5FIK7_9CORY</name>
<dbReference type="SUPFAM" id="SSF53271">
    <property type="entry name" value="PRTase-like"/>
    <property type="match status" value="1"/>
</dbReference>
<dbReference type="InterPro" id="IPR051910">
    <property type="entry name" value="ComF/GntX_DNA_util-trans"/>
</dbReference>
<dbReference type="Proteomes" id="UP000515570">
    <property type="component" value="Chromosome"/>
</dbReference>
<dbReference type="Gene3D" id="3.40.50.2020">
    <property type="match status" value="1"/>
</dbReference>
<gene>
    <name evidence="1" type="ORF">HW450_04245</name>
</gene>
<dbReference type="InterPro" id="IPR029057">
    <property type="entry name" value="PRTase-like"/>
</dbReference>
<dbReference type="AlphaFoldDB" id="A0A7G5FIK7"/>
<evidence type="ECO:0000313" key="2">
    <source>
        <dbReference type="Proteomes" id="UP000515570"/>
    </source>
</evidence>
<proteinExistence type="predicted"/>
<dbReference type="EMBL" id="CP059833">
    <property type="protein sequence ID" value="QMV86448.1"/>
    <property type="molecule type" value="Genomic_DNA"/>
</dbReference>
<dbReference type="RefSeq" id="WP_182387340.1">
    <property type="nucleotide sequence ID" value="NZ_CP059833.1"/>
</dbReference>
<reference evidence="1 2" key="1">
    <citation type="submission" date="2020-07" db="EMBL/GenBank/DDBJ databases">
        <title>non toxigenic Corynebacterium sp. nov from a clinical source.</title>
        <authorList>
            <person name="Bernier A.-M."/>
            <person name="Bernard K."/>
        </authorList>
    </citation>
    <scope>NUCLEOTIDE SEQUENCE [LARGE SCALE GENOMIC DNA]</scope>
    <source>
        <strain evidence="2">NML 93-0612</strain>
    </source>
</reference>
<dbReference type="PANTHER" id="PTHR47505:SF1">
    <property type="entry name" value="DNA UTILIZATION PROTEIN YHGH"/>
    <property type="match status" value="1"/>
</dbReference>
<sequence>MELLLPKHCASCGAAGQTLCEACRRTLSKPPHRVFTTVDPHIPIWTMGPYAGAHRQLILAMKERGRRDVPPFLGAALAAGIDYLGARGEIPDPQGLTLVPAPTRAASARLRGGDPVTAICVATALRTVPCVQHGDRVKESVGLSATTRRRNLVGNVVLTRIPPGPVLIIDDVVTTGATLAATAAVLFSANVQVAGALVVAQA</sequence>
<keyword evidence="2" id="KW-1185">Reference proteome</keyword>